<feature type="region of interest" description="Disordered" evidence="1">
    <location>
        <begin position="112"/>
        <end position="222"/>
    </location>
</feature>
<dbReference type="Proteomes" id="UP000800235">
    <property type="component" value="Unassembled WGS sequence"/>
</dbReference>
<reference evidence="2" key="1">
    <citation type="journal article" date="2020" name="Stud. Mycol.">
        <title>101 Dothideomycetes genomes: a test case for predicting lifestyles and emergence of pathogens.</title>
        <authorList>
            <person name="Haridas S."/>
            <person name="Albert R."/>
            <person name="Binder M."/>
            <person name="Bloem J."/>
            <person name="Labutti K."/>
            <person name="Salamov A."/>
            <person name="Andreopoulos B."/>
            <person name="Baker S."/>
            <person name="Barry K."/>
            <person name="Bills G."/>
            <person name="Bluhm B."/>
            <person name="Cannon C."/>
            <person name="Castanera R."/>
            <person name="Culley D."/>
            <person name="Daum C."/>
            <person name="Ezra D."/>
            <person name="Gonzalez J."/>
            <person name="Henrissat B."/>
            <person name="Kuo A."/>
            <person name="Liang C."/>
            <person name="Lipzen A."/>
            <person name="Lutzoni F."/>
            <person name="Magnuson J."/>
            <person name="Mondo S."/>
            <person name="Nolan M."/>
            <person name="Ohm R."/>
            <person name="Pangilinan J."/>
            <person name="Park H.-J."/>
            <person name="Ramirez L."/>
            <person name="Alfaro M."/>
            <person name="Sun H."/>
            <person name="Tritt A."/>
            <person name="Yoshinaga Y."/>
            <person name="Zwiers L.-H."/>
            <person name="Turgeon B."/>
            <person name="Goodwin S."/>
            <person name="Spatafora J."/>
            <person name="Crous P."/>
            <person name="Grigoriev I."/>
        </authorList>
    </citation>
    <scope>NUCLEOTIDE SEQUENCE</scope>
    <source>
        <strain evidence="2">CBS 130266</strain>
    </source>
</reference>
<evidence type="ECO:0000256" key="1">
    <source>
        <dbReference type="SAM" id="MobiDB-lite"/>
    </source>
</evidence>
<feature type="compositionally biased region" description="Basic and acidic residues" evidence="1">
    <location>
        <begin position="146"/>
        <end position="164"/>
    </location>
</feature>
<proteinExistence type="predicted"/>
<gene>
    <name evidence="2" type="ORF">EJ08DRAFT_643284</name>
</gene>
<keyword evidence="3" id="KW-1185">Reference proteome</keyword>
<feature type="compositionally biased region" description="Polar residues" evidence="1">
    <location>
        <begin position="45"/>
        <end position="58"/>
    </location>
</feature>
<feature type="region of interest" description="Disordered" evidence="1">
    <location>
        <begin position="1"/>
        <end position="97"/>
    </location>
</feature>
<dbReference type="AlphaFoldDB" id="A0A9P4NES1"/>
<comment type="caution">
    <text evidence="2">The sequence shown here is derived from an EMBL/GenBank/DDBJ whole genome shotgun (WGS) entry which is preliminary data.</text>
</comment>
<protein>
    <submittedName>
        <fullName evidence="2">Uncharacterized protein</fullName>
    </submittedName>
</protein>
<name>A0A9P4NES1_9PEZI</name>
<sequence length="254" mass="28657">MSAMESSVRGLHSEQPTCRRRDRLRAGFQSLSRTFSSRNRRGAENYQQDGVSHPQTSLAGVETPSADFMSRPGSSLPWPEHGEDIAEEDEEEDNNTHSTLFRRMSRSITGWIDPRLHAPGNRDESEPDPQSHSRRLSRTVSNWLDPRLHTPGNRDDSLNERDGPYDLPVPLPLPNLSMHFDGPLSDNEGSEEPIASDLPNRSRPLSVDNGASETRRSRRATWGPVPMTGKSIHPTYPEMIYCFLILRRVSYGKS</sequence>
<evidence type="ECO:0000313" key="2">
    <source>
        <dbReference type="EMBL" id="KAF2418033.1"/>
    </source>
</evidence>
<organism evidence="2 3">
    <name type="scientific">Tothia fuscella</name>
    <dbReference type="NCBI Taxonomy" id="1048955"/>
    <lineage>
        <taxon>Eukaryota</taxon>
        <taxon>Fungi</taxon>
        <taxon>Dikarya</taxon>
        <taxon>Ascomycota</taxon>
        <taxon>Pezizomycotina</taxon>
        <taxon>Dothideomycetes</taxon>
        <taxon>Pleosporomycetidae</taxon>
        <taxon>Venturiales</taxon>
        <taxon>Cylindrosympodiaceae</taxon>
        <taxon>Tothia</taxon>
    </lineage>
</organism>
<accession>A0A9P4NES1</accession>
<dbReference type="EMBL" id="MU007132">
    <property type="protein sequence ID" value="KAF2418033.1"/>
    <property type="molecule type" value="Genomic_DNA"/>
</dbReference>
<evidence type="ECO:0000313" key="3">
    <source>
        <dbReference type="Proteomes" id="UP000800235"/>
    </source>
</evidence>
<feature type="compositionally biased region" description="Basic and acidic residues" evidence="1">
    <location>
        <begin position="114"/>
        <end position="124"/>
    </location>
</feature>